<evidence type="ECO:0000313" key="2">
    <source>
        <dbReference type="EMBL" id="GFY61683.1"/>
    </source>
</evidence>
<keyword evidence="3" id="KW-1185">Reference proteome</keyword>
<accession>A0A8X7CA44</accession>
<dbReference type="AlphaFoldDB" id="A0A8X7CA44"/>
<feature type="compositionally biased region" description="Polar residues" evidence="1">
    <location>
        <begin position="1"/>
        <end position="14"/>
    </location>
</feature>
<evidence type="ECO:0000313" key="3">
    <source>
        <dbReference type="Proteomes" id="UP000886998"/>
    </source>
</evidence>
<feature type="region of interest" description="Disordered" evidence="1">
    <location>
        <begin position="1"/>
        <end position="25"/>
    </location>
</feature>
<comment type="caution">
    <text evidence="2">The sequence shown here is derived from an EMBL/GenBank/DDBJ whole genome shotgun (WGS) entry which is preliminary data.</text>
</comment>
<proteinExistence type="predicted"/>
<dbReference type="Proteomes" id="UP000886998">
    <property type="component" value="Unassembled WGS sequence"/>
</dbReference>
<dbReference type="EMBL" id="BMAV01013782">
    <property type="protein sequence ID" value="GFY61683.1"/>
    <property type="molecule type" value="Genomic_DNA"/>
</dbReference>
<protein>
    <submittedName>
        <fullName evidence="2">Uncharacterized protein</fullName>
    </submittedName>
</protein>
<reference evidence="2" key="1">
    <citation type="submission" date="2020-08" db="EMBL/GenBank/DDBJ databases">
        <title>Multicomponent nature underlies the extraordinary mechanical properties of spider dragline silk.</title>
        <authorList>
            <person name="Kono N."/>
            <person name="Nakamura H."/>
            <person name="Mori M."/>
            <person name="Yoshida Y."/>
            <person name="Ohtoshi R."/>
            <person name="Malay A.D."/>
            <person name="Moran D.A.P."/>
            <person name="Tomita M."/>
            <person name="Numata K."/>
            <person name="Arakawa K."/>
        </authorList>
    </citation>
    <scope>NUCLEOTIDE SEQUENCE</scope>
</reference>
<organism evidence="2 3">
    <name type="scientific">Trichonephila inaurata madagascariensis</name>
    <dbReference type="NCBI Taxonomy" id="2747483"/>
    <lineage>
        <taxon>Eukaryota</taxon>
        <taxon>Metazoa</taxon>
        <taxon>Ecdysozoa</taxon>
        <taxon>Arthropoda</taxon>
        <taxon>Chelicerata</taxon>
        <taxon>Arachnida</taxon>
        <taxon>Araneae</taxon>
        <taxon>Araneomorphae</taxon>
        <taxon>Entelegynae</taxon>
        <taxon>Araneoidea</taxon>
        <taxon>Nephilidae</taxon>
        <taxon>Trichonephila</taxon>
        <taxon>Trichonephila inaurata</taxon>
    </lineage>
</organism>
<name>A0A8X7CA44_9ARAC</name>
<sequence length="109" mass="12362">MRRHTSSIVAQFANQPQPPPRPRHCPHTWLPEPPRLLPVQCKFALLPPASSVRPASLFIFAAPSVCRSCPAARQFCLRFPCPFFPPRPGHCETMPRRPARPNYKKVISL</sequence>
<evidence type="ECO:0000256" key="1">
    <source>
        <dbReference type="SAM" id="MobiDB-lite"/>
    </source>
</evidence>
<gene>
    <name evidence="2" type="ORF">TNIN_180401</name>
</gene>